<dbReference type="AlphaFoldDB" id="A0A6G7PYT2"/>
<name>A0A6G7PYT2_9BACT</name>
<dbReference type="GO" id="GO:0016020">
    <property type="term" value="C:membrane"/>
    <property type="evidence" value="ECO:0007669"/>
    <property type="project" value="UniProtKB-SubCell"/>
</dbReference>
<keyword evidence="2" id="KW-0813">Transport</keyword>
<proteinExistence type="predicted"/>
<evidence type="ECO:0000256" key="1">
    <source>
        <dbReference type="ARBA" id="ARBA00004141"/>
    </source>
</evidence>
<dbReference type="InterPro" id="IPR011701">
    <property type="entry name" value="MFS"/>
</dbReference>
<protein>
    <submittedName>
        <fullName evidence="6">AmpG family muropeptide MFS transporter</fullName>
    </submittedName>
</protein>
<dbReference type="Pfam" id="PF07690">
    <property type="entry name" value="MFS_1"/>
    <property type="match status" value="1"/>
</dbReference>
<dbReference type="GO" id="GO:0022857">
    <property type="term" value="F:transmembrane transporter activity"/>
    <property type="evidence" value="ECO:0007669"/>
    <property type="project" value="InterPro"/>
</dbReference>
<keyword evidence="5" id="KW-0472">Membrane</keyword>
<keyword evidence="3" id="KW-0812">Transmembrane</keyword>
<evidence type="ECO:0000256" key="5">
    <source>
        <dbReference type="ARBA" id="ARBA00023136"/>
    </source>
</evidence>
<dbReference type="KEGG" id="tav:G4V39_09890"/>
<dbReference type="InterPro" id="IPR036259">
    <property type="entry name" value="MFS_trans_sf"/>
</dbReference>
<accession>A0A6G7PYT2</accession>
<evidence type="ECO:0000313" key="6">
    <source>
        <dbReference type="EMBL" id="QIJ72563.1"/>
    </source>
</evidence>
<evidence type="ECO:0000313" key="7">
    <source>
        <dbReference type="Proteomes" id="UP000502179"/>
    </source>
</evidence>
<organism evidence="6 7">
    <name type="scientific">Thermosulfuriphilus ammonigenes</name>
    <dbReference type="NCBI Taxonomy" id="1936021"/>
    <lineage>
        <taxon>Bacteria</taxon>
        <taxon>Pseudomonadati</taxon>
        <taxon>Thermodesulfobacteriota</taxon>
        <taxon>Thermodesulfobacteria</taxon>
        <taxon>Thermodesulfobacteriales</taxon>
        <taxon>Thermodesulfobacteriaceae</taxon>
        <taxon>Thermosulfuriphilus</taxon>
    </lineage>
</organism>
<evidence type="ECO:0000256" key="3">
    <source>
        <dbReference type="ARBA" id="ARBA00022692"/>
    </source>
</evidence>
<dbReference type="SUPFAM" id="SSF103473">
    <property type="entry name" value="MFS general substrate transporter"/>
    <property type="match status" value="1"/>
</dbReference>
<keyword evidence="7" id="KW-1185">Reference proteome</keyword>
<reference evidence="6 7" key="1">
    <citation type="submission" date="2020-02" db="EMBL/GenBank/DDBJ databases">
        <title>Genome analysis of Thermosulfuriphilus ammonigenes ST65T, an anaerobic thermophilic chemolithoautotrophic bacterium isolated from a deep-sea hydrothermal vent.</title>
        <authorList>
            <person name="Slobodkina G."/>
            <person name="Allioux M."/>
            <person name="Merkel A."/>
            <person name="Alain K."/>
            <person name="Jebbar M."/>
            <person name="Slobodkin A."/>
        </authorList>
    </citation>
    <scope>NUCLEOTIDE SEQUENCE [LARGE SCALE GENOMIC DNA]</scope>
    <source>
        <strain evidence="6 7">ST65</strain>
    </source>
</reference>
<sequence length="417" mass="44083">MAKNYHKFKDIKEALSRGLPASKALLVAGLYFAEGAPFGLLFVLMPVFLRLEGTGLKEIGLLSLLSLFWSAKPLWAYLVDSLGEYRYWILASWLIIIAASLVLGVSASQVALVTALLALALAGANQDIAIDGLTITILEKKELGIANGIRVAAYRLALIATGGGLVALSEILPWETIFLLFGAIFLALMPLLSRRLIGPPAAESARKQRGVRQTVVFTFRNLLKRPGIVPAAVFILLFKLGDTAMGPMVHPFWVDAGFSRAEIGLISGSLGTALSIAGAMAGGIITSRIGLVRGLLYLGAAQALSNLGYALAAALETSRPLVYSASALESFTGGLGTAPFLAYLMALCDRQAAASQYALLSTLFSLTRSLSGALSGWLAEALGYASFFLMTFFLALPGLLLVPLAAKALDSGKTNKR</sequence>
<dbReference type="RefSeq" id="WP_166032780.1">
    <property type="nucleotide sequence ID" value="NZ_CP048877.1"/>
</dbReference>
<dbReference type="InterPro" id="IPR004752">
    <property type="entry name" value="AmpG_permease/AT-1"/>
</dbReference>
<dbReference type="Gene3D" id="1.20.1250.20">
    <property type="entry name" value="MFS general substrate transporter like domains"/>
    <property type="match status" value="1"/>
</dbReference>
<evidence type="ECO:0000256" key="4">
    <source>
        <dbReference type="ARBA" id="ARBA00022989"/>
    </source>
</evidence>
<dbReference type="PANTHER" id="PTHR12778:SF10">
    <property type="entry name" value="MAJOR FACILITATOR SUPERFAMILY DOMAIN-CONTAINING PROTEIN 3"/>
    <property type="match status" value="1"/>
</dbReference>
<evidence type="ECO:0000256" key="2">
    <source>
        <dbReference type="ARBA" id="ARBA00022448"/>
    </source>
</evidence>
<dbReference type="PANTHER" id="PTHR12778">
    <property type="entry name" value="SOLUTE CARRIER FAMILY 33 ACETYL-COA TRANSPORTER -RELATED"/>
    <property type="match status" value="1"/>
</dbReference>
<keyword evidence="4" id="KW-1133">Transmembrane helix</keyword>
<dbReference type="EMBL" id="CP048877">
    <property type="protein sequence ID" value="QIJ72563.1"/>
    <property type="molecule type" value="Genomic_DNA"/>
</dbReference>
<gene>
    <name evidence="6" type="ORF">G4V39_09890</name>
</gene>
<dbReference type="Proteomes" id="UP000502179">
    <property type="component" value="Chromosome"/>
</dbReference>
<comment type="subcellular location">
    <subcellularLocation>
        <location evidence="1">Membrane</location>
        <topology evidence="1">Multi-pass membrane protein</topology>
    </subcellularLocation>
</comment>